<evidence type="ECO:0000313" key="2">
    <source>
        <dbReference type="Proteomes" id="UP000218418"/>
    </source>
</evidence>
<dbReference type="EMBL" id="AP018227">
    <property type="protein sequence ID" value="BAY87318.1"/>
    <property type="molecule type" value="Genomic_DNA"/>
</dbReference>
<evidence type="ECO:0000313" key="1">
    <source>
        <dbReference type="EMBL" id="BAY87318.1"/>
    </source>
</evidence>
<reference evidence="1 2" key="1">
    <citation type="submission" date="2017-06" db="EMBL/GenBank/DDBJ databases">
        <title>Genome sequencing of cyanobaciteial culture collection at National Institute for Environmental Studies (NIES).</title>
        <authorList>
            <person name="Hirose Y."/>
            <person name="Shimura Y."/>
            <person name="Fujisawa T."/>
            <person name="Nakamura Y."/>
            <person name="Kawachi M."/>
        </authorList>
    </citation>
    <scope>NUCLEOTIDE SEQUENCE [LARGE SCALE GENOMIC DNA]</scope>
    <source>
        <strain evidence="1 2">NIES-267</strain>
    </source>
</reference>
<dbReference type="Proteomes" id="UP000218418">
    <property type="component" value="Chromosome"/>
</dbReference>
<sequence>MIRISVHFEINQMKYWQAKKLASTEFKRMTGVKKTFNLMVRIVKSKEKEMWSSPKVNN</sequence>
<proteinExistence type="predicted"/>
<accession>A0A1Z4M1S0</accession>
<organism evidence="1 2">
    <name type="scientific">Calothrix parasitica NIES-267</name>
    <dbReference type="NCBI Taxonomy" id="1973488"/>
    <lineage>
        <taxon>Bacteria</taxon>
        <taxon>Bacillati</taxon>
        <taxon>Cyanobacteriota</taxon>
        <taxon>Cyanophyceae</taxon>
        <taxon>Nostocales</taxon>
        <taxon>Calotrichaceae</taxon>
        <taxon>Calothrix</taxon>
    </lineage>
</organism>
<protein>
    <submittedName>
        <fullName evidence="1">Uncharacterized protein</fullName>
    </submittedName>
</protein>
<gene>
    <name evidence="1" type="ORF">NIES267_68400</name>
</gene>
<dbReference type="AlphaFoldDB" id="A0A1Z4M1S0"/>
<keyword evidence="2" id="KW-1185">Reference proteome</keyword>
<name>A0A1Z4M1S0_9CYAN</name>